<name>H3ZAX8_9ALTE</name>
<evidence type="ECO:0000313" key="2">
    <source>
        <dbReference type="EMBL" id="EHR42092.1"/>
    </source>
</evidence>
<dbReference type="EMBL" id="AHTH01000005">
    <property type="protein sequence ID" value="EHR42092.1"/>
    <property type="molecule type" value="Genomic_DNA"/>
</dbReference>
<dbReference type="PATRIC" id="fig|1129374.4.peg.487"/>
<organism evidence="2 3">
    <name type="scientific">Alishewanella jeotgali KCTC 22429</name>
    <dbReference type="NCBI Taxonomy" id="1129374"/>
    <lineage>
        <taxon>Bacteria</taxon>
        <taxon>Pseudomonadati</taxon>
        <taxon>Pseudomonadota</taxon>
        <taxon>Gammaproteobacteria</taxon>
        <taxon>Alteromonadales</taxon>
        <taxon>Alteromonadaceae</taxon>
        <taxon>Alishewanella</taxon>
    </lineage>
</organism>
<dbReference type="InterPro" id="IPR000182">
    <property type="entry name" value="GNAT_dom"/>
</dbReference>
<keyword evidence="3" id="KW-1185">Reference proteome</keyword>
<dbReference type="RefSeq" id="WP_008949502.1">
    <property type="nucleotide sequence ID" value="NZ_AHTH01000005.1"/>
</dbReference>
<evidence type="ECO:0000313" key="3">
    <source>
        <dbReference type="Proteomes" id="UP000012046"/>
    </source>
</evidence>
<dbReference type="InterPro" id="IPR016181">
    <property type="entry name" value="Acyl_CoA_acyltransferase"/>
</dbReference>
<dbReference type="SUPFAM" id="SSF55729">
    <property type="entry name" value="Acyl-CoA N-acyltransferases (Nat)"/>
    <property type="match status" value="1"/>
</dbReference>
<dbReference type="PROSITE" id="PS51186">
    <property type="entry name" value="GNAT"/>
    <property type="match status" value="1"/>
</dbReference>
<comment type="caution">
    <text evidence="2">The sequence shown here is derived from an EMBL/GenBank/DDBJ whole genome shotgun (WGS) entry which is preliminary data.</text>
</comment>
<feature type="domain" description="N-acetyltransferase" evidence="1">
    <location>
        <begin position="1"/>
        <end position="200"/>
    </location>
</feature>
<accession>H3ZAX8</accession>
<proteinExistence type="predicted"/>
<dbReference type="GO" id="GO:0016747">
    <property type="term" value="F:acyltransferase activity, transferring groups other than amino-acyl groups"/>
    <property type="evidence" value="ECO:0007669"/>
    <property type="project" value="InterPro"/>
</dbReference>
<sequence>MMIRKATRDDLQQIVDVHLAAFEGFFLTMLGKPFLRKMYQAFSSEQYGVMQVAIDDEQRIVGFAAGTLAPDLYFPALRKKMWFAFLIAAIPGIIKHPIKVLRKLYYAMFYKGDKPATLQQTALLSSIAVLPTMAGKSVGKALLADFEQQIVLAGVNCLYLTTDKHGNDAVVGFYTKAGYQIESEFTQPDGRQMLRLTKSF</sequence>
<dbReference type="Proteomes" id="UP000012046">
    <property type="component" value="Unassembled WGS sequence"/>
</dbReference>
<gene>
    <name evidence="2" type="ORF">AJE_02406</name>
</gene>
<dbReference type="eggNOG" id="COG0456">
    <property type="taxonomic scope" value="Bacteria"/>
</dbReference>
<reference evidence="2 3" key="1">
    <citation type="journal article" date="2012" name="J. Bacteriol.">
        <title>Genome Sequence of Extracellular-Protease-Producing Alishewanella jeotgali Isolated from Traditional Korean Fermented Seafood.</title>
        <authorList>
            <person name="Jung J."/>
            <person name="Chun J."/>
            <person name="Park W."/>
        </authorList>
    </citation>
    <scope>NUCLEOTIDE SEQUENCE [LARGE SCALE GENOMIC DNA]</scope>
    <source>
        <strain evidence="2 3">KCTC 22429</strain>
    </source>
</reference>
<dbReference type="AlphaFoldDB" id="H3ZAX8"/>
<keyword evidence="2" id="KW-0808">Transferase</keyword>
<protein>
    <submittedName>
        <fullName evidence="2">N-acetyltransferase</fullName>
    </submittedName>
</protein>
<dbReference type="Gene3D" id="3.40.630.30">
    <property type="match status" value="1"/>
</dbReference>
<evidence type="ECO:0000259" key="1">
    <source>
        <dbReference type="PROSITE" id="PS51186"/>
    </source>
</evidence>
<dbReference type="STRING" id="1129374.AJE_02406"/>
<dbReference type="Pfam" id="PF00583">
    <property type="entry name" value="Acetyltransf_1"/>
    <property type="match status" value="1"/>
</dbReference>